<dbReference type="GO" id="GO:0016757">
    <property type="term" value="F:glycosyltransferase activity"/>
    <property type="evidence" value="ECO:0007669"/>
    <property type="project" value="UniProtKB-KW"/>
</dbReference>
<dbReference type="InterPro" id="IPR000836">
    <property type="entry name" value="PRTase_dom"/>
</dbReference>
<evidence type="ECO:0000313" key="4">
    <source>
        <dbReference type="EMBL" id="SVC82144.1"/>
    </source>
</evidence>
<feature type="domain" description="Phosphoribosyltransferase" evidence="3">
    <location>
        <begin position="15"/>
        <end position="158"/>
    </location>
</feature>
<dbReference type="PANTHER" id="PTHR43363">
    <property type="entry name" value="HYPOXANTHINE PHOSPHORIBOSYLTRANSFERASE"/>
    <property type="match status" value="1"/>
</dbReference>
<dbReference type="Pfam" id="PF00156">
    <property type="entry name" value="Pribosyltran"/>
    <property type="match status" value="1"/>
</dbReference>
<sequence>MEKYYFKYEDIHREAENLYNIISHSGYSPDVIIAIGTGGFIPARILKSFFKKQIICVTIGYYDENDKLQDKTNKIQWIQKGSDEHKMIKNKKILIVDELDDTRSSLQYVTNELLEYEPSEIAVGVLHNKIKEKKGVLDKRIKYFCSKQIADKWIIYPWEVTDIIAHNKLCESSKFFDYTRY</sequence>
<evidence type="ECO:0000259" key="3">
    <source>
        <dbReference type="Pfam" id="PF00156"/>
    </source>
</evidence>
<name>A0A382Q982_9ZZZZ</name>
<proteinExistence type="predicted"/>
<dbReference type="AlphaFoldDB" id="A0A382Q982"/>
<keyword evidence="1" id="KW-0328">Glycosyltransferase</keyword>
<gene>
    <name evidence="4" type="ORF">METZ01_LOCUS334998</name>
</gene>
<dbReference type="Gene3D" id="3.40.50.2020">
    <property type="match status" value="1"/>
</dbReference>
<reference evidence="4" key="1">
    <citation type="submission" date="2018-05" db="EMBL/GenBank/DDBJ databases">
        <authorList>
            <person name="Lanie J.A."/>
            <person name="Ng W.-L."/>
            <person name="Kazmierczak K.M."/>
            <person name="Andrzejewski T.M."/>
            <person name="Davidsen T.M."/>
            <person name="Wayne K.J."/>
            <person name="Tettelin H."/>
            <person name="Glass J.I."/>
            <person name="Rusch D."/>
            <person name="Podicherti R."/>
            <person name="Tsui H.-C.T."/>
            <person name="Winkler M.E."/>
        </authorList>
    </citation>
    <scope>NUCLEOTIDE SEQUENCE</scope>
</reference>
<dbReference type="InterPro" id="IPR029057">
    <property type="entry name" value="PRTase-like"/>
</dbReference>
<evidence type="ECO:0000256" key="2">
    <source>
        <dbReference type="ARBA" id="ARBA00022679"/>
    </source>
</evidence>
<protein>
    <recommendedName>
        <fullName evidence="3">Phosphoribosyltransferase domain-containing protein</fullName>
    </recommendedName>
</protein>
<keyword evidence="2" id="KW-0808">Transferase</keyword>
<dbReference type="SUPFAM" id="SSF53271">
    <property type="entry name" value="PRTase-like"/>
    <property type="match status" value="1"/>
</dbReference>
<dbReference type="EMBL" id="UINC01112892">
    <property type="protein sequence ID" value="SVC82144.1"/>
    <property type="molecule type" value="Genomic_DNA"/>
</dbReference>
<accession>A0A382Q982</accession>
<organism evidence="4">
    <name type="scientific">marine metagenome</name>
    <dbReference type="NCBI Taxonomy" id="408172"/>
    <lineage>
        <taxon>unclassified sequences</taxon>
        <taxon>metagenomes</taxon>
        <taxon>ecological metagenomes</taxon>
    </lineage>
</organism>
<dbReference type="CDD" id="cd06223">
    <property type="entry name" value="PRTases_typeI"/>
    <property type="match status" value="1"/>
</dbReference>
<evidence type="ECO:0000256" key="1">
    <source>
        <dbReference type="ARBA" id="ARBA00022676"/>
    </source>
</evidence>
<dbReference type="PANTHER" id="PTHR43363:SF1">
    <property type="entry name" value="HYPOXANTHINE-GUANINE PHOSPHORIBOSYLTRANSFERASE"/>
    <property type="match status" value="1"/>
</dbReference>